<evidence type="ECO:0000313" key="1">
    <source>
        <dbReference type="EMBL" id="REK85656.1"/>
    </source>
</evidence>
<sequence length="52" mass="5334">ALRVLHADQPRRHVVAAARRGSEGAPGLARVLAALRQAAAAQAQGDPTVQPS</sequence>
<name>A0A371PT43_STRIH</name>
<comment type="caution">
    <text evidence="1">The sequence shown here is derived from an EMBL/GenBank/DDBJ whole genome shotgun (WGS) entry which is preliminary data.</text>
</comment>
<accession>A0A371PT43</accession>
<keyword evidence="2" id="KW-1185">Reference proteome</keyword>
<proteinExistence type="predicted"/>
<dbReference type="Proteomes" id="UP000262477">
    <property type="component" value="Unassembled WGS sequence"/>
</dbReference>
<reference evidence="1 2" key="1">
    <citation type="submission" date="2018-08" db="EMBL/GenBank/DDBJ databases">
        <title>Streptomyces NEAU-D10 sp. nov., a novel Actinomycete isolated from soil.</title>
        <authorList>
            <person name="Jin L."/>
        </authorList>
    </citation>
    <scope>NUCLEOTIDE SEQUENCE [LARGE SCALE GENOMIC DNA]</scope>
    <source>
        <strain evidence="1 2">NEAU-D10</strain>
    </source>
</reference>
<organism evidence="1 2">
    <name type="scientific">Streptomyces inhibens</name>
    <dbReference type="NCBI Taxonomy" id="2293571"/>
    <lineage>
        <taxon>Bacteria</taxon>
        <taxon>Bacillati</taxon>
        <taxon>Actinomycetota</taxon>
        <taxon>Actinomycetes</taxon>
        <taxon>Kitasatosporales</taxon>
        <taxon>Streptomycetaceae</taxon>
        <taxon>Streptomyces</taxon>
    </lineage>
</organism>
<protein>
    <submittedName>
        <fullName evidence="1">LysR family transcriptional regulator</fullName>
    </submittedName>
</protein>
<feature type="non-terminal residue" evidence="1">
    <location>
        <position position="1"/>
    </location>
</feature>
<evidence type="ECO:0000313" key="2">
    <source>
        <dbReference type="Proteomes" id="UP000262477"/>
    </source>
</evidence>
<gene>
    <name evidence="1" type="ORF">DY245_36845</name>
</gene>
<dbReference type="AlphaFoldDB" id="A0A371PT43"/>
<dbReference type="EMBL" id="QUAC01000419">
    <property type="protein sequence ID" value="REK85656.1"/>
    <property type="molecule type" value="Genomic_DNA"/>
</dbReference>